<protein>
    <submittedName>
        <fullName evidence="1">Uncharacterized protein</fullName>
    </submittedName>
</protein>
<reference evidence="1 2" key="1">
    <citation type="submission" date="2014-11" db="EMBL/GenBank/DDBJ databases">
        <authorList>
            <person name="Wibberg Daniel"/>
        </authorList>
    </citation>
    <scope>NUCLEOTIDE SEQUENCE [LARGE SCALE GENOMIC DNA]</scope>
    <source>
        <strain evidence="1">Rhizoctonia solani AG1-IB 7/3/14</strain>
    </source>
</reference>
<dbReference type="EMBL" id="LN679100">
    <property type="protein sequence ID" value="CEL51717.1"/>
    <property type="molecule type" value="Genomic_DNA"/>
</dbReference>
<name>A0A0B7F674_THACB</name>
<sequence length="137" mass="15648">MTRCSRVDAFASELEPSTRGSSVEVRCLLPPSSKFWLADSSWRLIVGPFIGSLSRSSSIIYYIVRAVSRTYNTQPTITSVNHLERQHGNDTSRVSFLSTYLWLQEVSNTPRRIREYAVESIQWPARSGIPIRESCQY</sequence>
<dbReference type="AlphaFoldDB" id="A0A0B7F674"/>
<keyword evidence="2" id="KW-1185">Reference proteome</keyword>
<accession>A0A0B7F674</accession>
<proteinExistence type="predicted"/>
<evidence type="ECO:0000313" key="1">
    <source>
        <dbReference type="EMBL" id="CEL51717.1"/>
    </source>
</evidence>
<evidence type="ECO:0000313" key="2">
    <source>
        <dbReference type="Proteomes" id="UP000059188"/>
    </source>
</evidence>
<dbReference type="Proteomes" id="UP000059188">
    <property type="component" value="Unassembled WGS sequence"/>
</dbReference>
<gene>
    <name evidence="1" type="ORF">RSOLAG1IB_00252</name>
</gene>
<organism evidence="1 2">
    <name type="scientific">Thanatephorus cucumeris (strain AG1-IB / isolate 7/3/14)</name>
    <name type="common">Lettuce bottom rot fungus</name>
    <name type="synonym">Rhizoctonia solani</name>
    <dbReference type="NCBI Taxonomy" id="1108050"/>
    <lineage>
        <taxon>Eukaryota</taxon>
        <taxon>Fungi</taxon>
        <taxon>Dikarya</taxon>
        <taxon>Basidiomycota</taxon>
        <taxon>Agaricomycotina</taxon>
        <taxon>Agaricomycetes</taxon>
        <taxon>Cantharellales</taxon>
        <taxon>Ceratobasidiaceae</taxon>
        <taxon>Rhizoctonia</taxon>
        <taxon>Rhizoctonia solani AG-1</taxon>
    </lineage>
</organism>